<dbReference type="Proteomes" id="UP000010467">
    <property type="component" value="Chromosome"/>
</dbReference>
<dbReference type="EMBL" id="CP003382">
    <property type="protein sequence ID" value="AFZ68799.1"/>
    <property type="molecule type" value="Genomic_DNA"/>
</dbReference>
<evidence type="ECO:0000313" key="3">
    <source>
        <dbReference type="EMBL" id="AFZ68799.1"/>
    </source>
</evidence>
<name>L0A5T0_DEIPD</name>
<sequence length="395" mass="41001">MNKQRSGLFLLSAVLLGACSMNGPNNFEVHEALLYGASTERIGWVYGSLNGVAQSEVKLGEQQLTLRPQVPDPLAINGTLSINGRATLRTPTSNVGRKVTVSRENGMNFIVQANANVEGVYFTDGTAWYKLSSRLQAGSLVRVSAQEQRGLRGAGKLTEAEADALANALQGQGQLAVAVIPEAEVPDAPLKAQPEPKNTLRTALFLQSQVNTATTAAPAPAPGVAAPVTSVPAPRVPAPVTPAPATPPASGTASGSTLSGGQLNIRELGRGAYSAYEQQQASVRLARSPSELGSLWSTANGNVSPPPAVPSVTFASNSVVAFFLGQRPTGGYGVRVLSTRANGTTLMVTVEVTSPGEGAITTQALTSPWVAFQVPGTFQRVVVQDPQGRTLAQTN</sequence>
<reference evidence="4" key="1">
    <citation type="submission" date="2012-03" db="EMBL/GenBank/DDBJ databases">
        <title>Complete sequence of chromosome of Deinococcus peraridilitoris DSM 19664.</title>
        <authorList>
            <person name="Lucas S."/>
            <person name="Copeland A."/>
            <person name="Lapidus A."/>
            <person name="Glavina del Rio T."/>
            <person name="Dalin E."/>
            <person name="Tice H."/>
            <person name="Bruce D."/>
            <person name="Goodwin L."/>
            <person name="Pitluck S."/>
            <person name="Peters L."/>
            <person name="Mikhailova N."/>
            <person name="Lu M."/>
            <person name="Kyrpides N."/>
            <person name="Mavromatis K."/>
            <person name="Ivanova N."/>
            <person name="Brettin T."/>
            <person name="Detter J.C."/>
            <person name="Han C."/>
            <person name="Larimer F."/>
            <person name="Land M."/>
            <person name="Hauser L."/>
            <person name="Markowitz V."/>
            <person name="Cheng J.-F."/>
            <person name="Hugenholtz P."/>
            <person name="Woyke T."/>
            <person name="Wu D."/>
            <person name="Pukall R."/>
            <person name="Steenblock K."/>
            <person name="Brambilla E."/>
            <person name="Klenk H.-P."/>
            <person name="Eisen J.A."/>
        </authorList>
    </citation>
    <scope>NUCLEOTIDE SEQUENCE [LARGE SCALE GENOMIC DNA]</scope>
    <source>
        <strain evidence="4">DSM 19664 / LMG 22246 / CIP 109416 / KR-200</strain>
    </source>
</reference>
<evidence type="ECO:0000259" key="2">
    <source>
        <dbReference type="Pfam" id="PF14343"/>
    </source>
</evidence>
<evidence type="ECO:0000256" key="1">
    <source>
        <dbReference type="SAM" id="MobiDB-lite"/>
    </source>
</evidence>
<feature type="region of interest" description="Disordered" evidence="1">
    <location>
        <begin position="235"/>
        <end position="262"/>
    </location>
</feature>
<dbReference type="PATRIC" id="fig|937777.3.peg.3374"/>
<dbReference type="PROSITE" id="PS51257">
    <property type="entry name" value="PROKAR_LIPOPROTEIN"/>
    <property type="match status" value="1"/>
</dbReference>
<feature type="domain" description="PrcB C-terminal" evidence="2">
    <location>
        <begin position="319"/>
        <end position="375"/>
    </location>
</feature>
<dbReference type="HOGENOM" id="CLU_697793_0_0_0"/>
<feature type="compositionally biased region" description="Low complexity" evidence="1">
    <location>
        <begin position="248"/>
        <end position="261"/>
    </location>
</feature>
<dbReference type="KEGG" id="dpd:Deipe_3359"/>
<gene>
    <name evidence="3" type="ordered locus">Deipe_3359</name>
</gene>
<feature type="compositionally biased region" description="Pro residues" evidence="1">
    <location>
        <begin position="235"/>
        <end position="247"/>
    </location>
</feature>
<dbReference type="RefSeq" id="WP_015237097.1">
    <property type="nucleotide sequence ID" value="NC_019793.1"/>
</dbReference>
<organism evidence="3 4">
    <name type="scientific">Deinococcus peraridilitoris (strain DSM 19664 / LMG 22246 / CIP 109416 / KR-200)</name>
    <dbReference type="NCBI Taxonomy" id="937777"/>
    <lineage>
        <taxon>Bacteria</taxon>
        <taxon>Thermotogati</taxon>
        <taxon>Deinococcota</taxon>
        <taxon>Deinococci</taxon>
        <taxon>Deinococcales</taxon>
        <taxon>Deinococcaceae</taxon>
        <taxon>Deinococcus</taxon>
    </lineage>
</organism>
<dbReference type="eggNOG" id="ENOG5033AUW">
    <property type="taxonomic scope" value="Bacteria"/>
</dbReference>
<dbReference type="OrthoDB" id="65463at2"/>
<keyword evidence="4" id="KW-1185">Reference proteome</keyword>
<protein>
    <recommendedName>
        <fullName evidence="2">PrcB C-terminal domain-containing protein</fullName>
    </recommendedName>
</protein>
<dbReference type="InterPro" id="IPR025748">
    <property type="entry name" value="PrcB_C_dom"/>
</dbReference>
<evidence type="ECO:0000313" key="4">
    <source>
        <dbReference type="Proteomes" id="UP000010467"/>
    </source>
</evidence>
<dbReference type="STRING" id="937777.Deipe_3359"/>
<dbReference type="Pfam" id="PF14343">
    <property type="entry name" value="PrcB_C"/>
    <property type="match status" value="1"/>
</dbReference>
<dbReference type="AlphaFoldDB" id="L0A5T0"/>
<proteinExistence type="predicted"/>
<accession>L0A5T0</accession>